<evidence type="ECO:0000256" key="1">
    <source>
        <dbReference type="SAM" id="SignalP"/>
    </source>
</evidence>
<sequence>MSRLLHGCCLLLLVPFAQAAAPRMEVTLAQSNSIILLEGDLLGPVSEVRQRVIQAEQPLIRDLHISFDAQGQIVRAEQQVGPNPLWQSLLQRDDWGGWISRSLVALQLGETLSLEQQVCVYKSDARGRITRATRVETGVGFIGITRYYYVYTPDGRVRFYLALGKSPGYGLYVYRSDGRLRQVIRHDSLTLATFTRAGHDLSSRTETAQVTDQMTCLSWDPRGNCSQMEKQEQIHASATNGQPQTVTTRYLLHQTIRYRTP</sequence>
<evidence type="ECO:0000313" key="2">
    <source>
        <dbReference type="EMBL" id="STC89840.1"/>
    </source>
</evidence>
<accession>A0A376DK42</accession>
<name>A0A376DK42_9GAMM</name>
<feature type="signal peptide" evidence="1">
    <location>
        <begin position="1"/>
        <end position="19"/>
    </location>
</feature>
<dbReference type="RefSeq" id="WP_232238211.1">
    <property type="nucleotide sequence ID" value="NZ_CP016043.1"/>
</dbReference>
<gene>
    <name evidence="2" type="ORF">NCTC12121_02354</name>
</gene>
<dbReference type="EMBL" id="UFXZ01000001">
    <property type="protein sequence ID" value="STC89840.1"/>
    <property type="molecule type" value="Genomic_DNA"/>
</dbReference>
<protein>
    <recommendedName>
        <fullName evidence="4">Lipoprotein</fullName>
    </recommendedName>
</protein>
<dbReference type="AlphaFoldDB" id="A0A376DK42"/>
<dbReference type="Proteomes" id="UP000255248">
    <property type="component" value="Unassembled WGS sequence"/>
</dbReference>
<keyword evidence="1" id="KW-0732">Signal</keyword>
<feature type="chain" id="PRO_5016962383" description="Lipoprotein" evidence="1">
    <location>
        <begin position="20"/>
        <end position="261"/>
    </location>
</feature>
<proteinExistence type="predicted"/>
<organism evidence="2 3">
    <name type="scientific">Edwardsiella hoshinae</name>
    <dbReference type="NCBI Taxonomy" id="93378"/>
    <lineage>
        <taxon>Bacteria</taxon>
        <taxon>Pseudomonadati</taxon>
        <taxon>Pseudomonadota</taxon>
        <taxon>Gammaproteobacteria</taxon>
        <taxon>Enterobacterales</taxon>
        <taxon>Hafniaceae</taxon>
        <taxon>Edwardsiella</taxon>
    </lineage>
</organism>
<reference evidence="2 3" key="1">
    <citation type="submission" date="2018-06" db="EMBL/GenBank/DDBJ databases">
        <authorList>
            <consortium name="Pathogen Informatics"/>
            <person name="Doyle S."/>
        </authorList>
    </citation>
    <scope>NUCLEOTIDE SEQUENCE [LARGE SCALE GENOMIC DNA]</scope>
    <source>
        <strain evidence="2 3">NCTC12121</strain>
    </source>
</reference>
<evidence type="ECO:0000313" key="3">
    <source>
        <dbReference type="Proteomes" id="UP000255248"/>
    </source>
</evidence>
<evidence type="ECO:0008006" key="4">
    <source>
        <dbReference type="Google" id="ProtNLM"/>
    </source>
</evidence>